<dbReference type="CDD" id="cd01130">
    <property type="entry name" value="VirB11-like_ATPase"/>
    <property type="match status" value="1"/>
</dbReference>
<feature type="domain" description="Bacterial type II secretion system protein E" evidence="3">
    <location>
        <begin position="281"/>
        <end position="487"/>
    </location>
</feature>
<evidence type="ECO:0000313" key="6">
    <source>
        <dbReference type="Proteomes" id="UP001141336"/>
    </source>
</evidence>
<gene>
    <name evidence="5" type="ORF">O0S09_00605</name>
</gene>
<sequence length="589" mass="66196">MNLKIPGASNKKESGTDPAAEKHTSGRSLRNIFSAGKASGPAEKNSPAEKKFTAQNLRGLFSFGKEELSREEQEEQIAKKFSLGNLFEKKSAEKKIVFAEPPQILELPPFETNYEVLDRYWLTPPYAYTNIYRDDVSHIHYQVIEPKISEKEFIVLEETFEHLRSMLVYDTVRKRGEFGLDPAMLRETITTFDPEIPEDRIGVLIYYLNRNFLGYSRLDPLMHDEKIEDITCNGADIPIFLYHRRFANVETNCSFDAVELNKYVLKLAQKADKQLSLTTPLIDAALPDGSRAQLTYSDIISSKGSSFTIRKFKADPMTPADLIASNTYSADLMAHIWLAVENRKSMIIAGGTASGKTSTMNAASFFIPSVAKIVSIEDTREIQLPHTNWLPMRTRESVANASGMGNISMFSLLKAALRQRPEYIIVGEVRGEEAQTLFQAMNTGHTTYSTLHAGNVKEAINRLTHNPINVPIAMFGALNLILVQSLLYGEGKGFRRCLSLNEISVGDDHIGWQPLFSWDHKTDQFVKTYETSAVFDNIAYQNNWSAEQLEERIAVRRRALEEMVASGRTTPADVETAVLATIIAEQKGR</sequence>
<dbReference type="InterPro" id="IPR001482">
    <property type="entry name" value="T2SS/T4SS_dom"/>
</dbReference>
<feature type="compositionally biased region" description="Basic and acidic residues" evidence="2">
    <location>
        <begin position="10"/>
        <end position="24"/>
    </location>
</feature>
<dbReference type="Gene3D" id="3.40.50.300">
    <property type="entry name" value="P-loop containing nucleotide triphosphate hydrolases"/>
    <property type="match status" value="1"/>
</dbReference>
<evidence type="ECO:0000259" key="4">
    <source>
        <dbReference type="Pfam" id="PF23990"/>
    </source>
</evidence>
<dbReference type="Pfam" id="PF23990">
    <property type="entry name" value="PilB3_N"/>
    <property type="match status" value="1"/>
</dbReference>
<dbReference type="InterPro" id="IPR056570">
    <property type="entry name" value="PilB3-like_N"/>
</dbReference>
<evidence type="ECO:0000256" key="1">
    <source>
        <dbReference type="ARBA" id="ARBA00006611"/>
    </source>
</evidence>
<dbReference type="EMBL" id="JAPTGC010000001">
    <property type="protein sequence ID" value="MCZ0861755.1"/>
    <property type="molecule type" value="Genomic_DNA"/>
</dbReference>
<dbReference type="InterPro" id="IPR027417">
    <property type="entry name" value="P-loop_NTPase"/>
</dbReference>
<dbReference type="SUPFAM" id="SSF52540">
    <property type="entry name" value="P-loop containing nucleoside triphosphate hydrolases"/>
    <property type="match status" value="1"/>
</dbReference>
<protein>
    <submittedName>
        <fullName evidence="5">Type II/IV secretion system ATPase subunit</fullName>
    </submittedName>
</protein>
<dbReference type="Pfam" id="PF00437">
    <property type="entry name" value="T2SSE"/>
    <property type="match status" value="1"/>
</dbReference>
<feature type="region of interest" description="Disordered" evidence="2">
    <location>
        <begin position="1"/>
        <end position="50"/>
    </location>
</feature>
<dbReference type="RefSeq" id="WP_268921935.1">
    <property type="nucleotide sequence ID" value="NZ_JAPTGC010000001.1"/>
</dbReference>
<dbReference type="InterPro" id="IPR050921">
    <property type="entry name" value="T4SS_GSP_E_ATPase"/>
</dbReference>
<evidence type="ECO:0000313" key="5">
    <source>
        <dbReference type="EMBL" id="MCZ0861755.1"/>
    </source>
</evidence>
<accession>A0ABT4IJ39</accession>
<dbReference type="PANTHER" id="PTHR30486:SF6">
    <property type="entry name" value="TYPE IV PILUS RETRACTATION ATPASE PILT"/>
    <property type="match status" value="1"/>
</dbReference>
<comment type="caution">
    <text evidence="5">The sequence shown here is derived from an EMBL/GenBank/DDBJ whole genome shotgun (WGS) entry which is preliminary data.</text>
</comment>
<dbReference type="Proteomes" id="UP001141336">
    <property type="component" value="Unassembled WGS sequence"/>
</dbReference>
<reference evidence="5" key="1">
    <citation type="submission" date="2022-12" db="EMBL/GenBank/DDBJ databases">
        <title>Isolation and characterisation of novel Methanocorpusculum spp. from native Australian herbivores indicates the genus is ancestrally host-associated.</title>
        <authorList>
            <person name="Volmer J.G."/>
            <person name="Soo R.M."/>
            <person name="Evans P.N."/>
            <person name="Hoedt E.C."/>
            <person name="Astorga Alsina A.L."/>
            <person name="Woodcroft B.J."/>
            <person name="Tyson G.W."/>
            <person name="Hugenholtz P."/>
            <person name="Morrison M."/>
        </authorList>
    </citation>
    <scope>NUCLEOTIDE SEQUENCE</scope>
    <source>
        <strain evidence="5">CW153</strain>
    </source>
</reference>
<feature type="domain" description="PilB3-like N-terminal" evidence="4">
    <location>
        <begin position="112"/>
        <end position="147"/>
    </location>
</feature>
<name>A0ABT4IJ39_9EURY</name>
<evidence type="ECO:0000259" key="3">
    <source>
        <dbReference type="Pfam" id="PF00437"/>
    </source>
</evidence>
<dbReference type="PANTHER" id="PTHR30486">
    <property type="entry name" value="TWITCHING MOTILITY PROTEIN PILT"/>
    <property type="match status" value="1"/>
</dbReference>
<evidence type="ECO:0000256" key="2">
    <source>
        <dbReference type="SAM" id="MobiDB-lite"/>
    </source>
</evidence>
<comment type="similarity">
    <text evidence="1">Belongs to the GSP E family.</text>
</comment>
<keyword evidence="6" id="KW-1185">Reference proteome</keyword>
<proteinExistence type="inferred from homology"/>
<organism evidence="5 6">
    <name type="scientific">Methanocorpusculum vombati</name>
    <dbReference type="NCBI Taxonomy" id="3002864"/>
    <lineage>
        <taxon>Archaea</taxon>
        <taxon>Methanobacteriati</taxon>
        <taxon>Methanobacteriota</taxon>
        <taxon>Stenosarchaea group</taxon>
        <taxon>Methanomicrobia</taxon>
        <taxon>Methanomicrobiales</taxon>
        <taxon>Methanocorpusculaceae</taxon>
        <taxon>Methanocorpusculum</taxon>
    </lineage>
</organism>
<dbReference type="Gene3D" id="3.30.450.380">
    <property type="match status" value="1"/>
</dbReference>